<sequence length="185" mass="20417">MLASRTKTKTKKEGSTELHHYLCRGEGLVHPPAIYASEREEGRSIPAEAERMHFYRVLILHLCRRCLTRITGGSLGDFSIKITVNTPLSSREFGLLKVNSTIFLIIKVCALVNLTKVVTTASGGPRVPQMNTNCIDTSDTWRRQTSPRNVVTSASRRQPLTATCADQPSGIWAKMAGPSHVLLSK</sequence>
<evidence type="ECO:0000313" key="2">
    <source>
        <dbReference type="Proteomes" id="UP000784294"/>
    </source>
</evidence>
<dbReference type="AlphaFoldDB" id="A0A3S5B0Q5"/>
<dbReference type="EMBL" id="CAAALY010245615">
    <property type="protein sequence ID" value="VEL33340.1"/>
    <property type="molecule type" value="Genomic_DNA"/>
</dbReference>
<name>A0A3S5B0Q5_9PLAT</name>
<dbReference type="Proteomes" id="UP000784294">
    <property type="component" value="Unassembled WGS sequence"/>
</dbReference>
<gene>
    <name evidence="1" type="ORF">PXEA_LOCUS26780</name>
</gene>
<protein>
    <submittedName>
        <fullName evidence="1">Uncharacterized protein</fullName>
    </submittedName>
</protein>
<reference evidence="1" key="1">
    <citation type="submission" date="2018-11" db="EMBL/GenBank/DDBJ databases">
        <authorList>
            <consortium name="Pathogen Informatics"/>
        </authorList>
    </citation>
    <scope>NUCLEOTIDE SEQUENCE</scope>
</reference>
<accession>A0A3S5B0Q5</accession>
<proteinExistence type="predicted"/>
<organism evidence="1 2">
    <name type="scientific">Protopolystoma xenopodis</name>
    <dbReference type="NCBI Taxonomy" id="117903"/>
    <lineage>
        <taxon>Eukaryota</taxon>
        <taxon>Metazoa</taxon>
        <taxon>Spiralia</taxon>
        <taxon>Lophotrochozoa</taxon>
        <taxon>Platyhelminthes</taxon>
        <taxon>Monogenea</taxon>
        <taxon>Polyopisthocotylea</taxon>
        <taxon>Polystomatidea</taxon>
        <taxon>Polystomatidae</taxon>
        <taxon>Protopolystoma</taxon>
    </lineage>
</organism>
<comment type="caution">
    <text evidence="1">The sequence shown here is derived from an EMBL/GenBank/DDBJ whole genome shotgun (WGS) entry which is preliminary data.</text>
</comment>
<evidence type="ECO:0000313" key="1">
    <source>
        <dbReference type="EMBL" id="VEL33340.1"/>
    </source>
</evidence>
<keyword evidence="2" id="KW-1185">Reference proteome</keyword>